<keyword evidence="3" id="KW-0540">Nuclease</keyword>
<keyword evidence="1" id="KW-0808">Transferase</keyword>
<dbReference type="GO" id="GO:0004519">
    <property type="term" value="F:endonuclease activity"/>
    <property type="evidence" value="ECO:0007669"/>
    <property type="project" value="UniProtKB-KW"/>
</dbReference>
<dbReference type="PANTHER" id="PTHR37984:SF5">
    <property type="entry name" value="PROTEIN NYNRIN-LIKE"/>
    <property type="match status" value="1"/>
</dbReference>
<keyword evidence="9" id="KW-1185">Reference proteome</keyword>
<evidence type="ECO:0000256" key="4">
    <source>
        <dbReference type="ARBA" id="ARBA00022759"/>
    </source>
</evidence>
<organism evidence="8 9">
    <name type="scientific">Paramuricea clavata</name>
    <name type="common">Red gorgonian</name>
    <name type="synonym">Violescent sea-whip</name>
    <dbReference type="NCBI Taxonomy" id="317549"/>
    <lineage>
        <taxon>Eukaryota</taxon>
        <taxon>Metazoa</taxon>
        <taxon>Cnidaria</taxon>
        <taxon>Anthozoa</taxon>
        <taxon>Octocorallia</taxon>
        <taxon>Malacalcyonacea</taxon>
        <taxon>Plexauridae</taxon>
        <taxon>Paramuricea</taxon>
    </lineage>
</organism>
<dbReference type="AlphaFoldDB" id="A0A7D9DSS4"/>
<dbReference type="PANTHER" id="PTHR37984">
    <property type="entry name" value="PROTEIN CBG26694"/>
    <property type="match status" value="1"/>
</dbReference>
<evidence type="ECO:0000256" key="3">
    <source>
        <dbReference type="ARBA" id="ARBA00022722"/>
    </source>
</evidence>
<dbReference type="InterPro" id="IPR050951">
    <property type="entry name" value="Retrovirus_Pol_polyprotein"/>
</dbReference>
<feature type="compositionally biased region" description="Basic and acidic residues" evidence="7">
    <location>
        <begin position="315"/>
        <end position="349"/>
    </location>
</feature>
<dbReference type="GO" id="GO:0003964">
    <property type="term" value="F:RNA-directed DNA polymerase activity"/>
    <property type="evidence" value="ECO:0007669"/>
    <property type="project" value="UniProtKB-KW"/>
</dbReference>
<evidence type="ECO:0000256" key="5">
    <source>
        <dbReference type="ARBA" id="ARBA00022801"/>
    </source>
</evidence>
<keyword evidence="5" id="KW-0378">Hydrolase</keyword>
<dbReference type="Pfam" id="PF17917">
    <property type="entry name" value="RT_RNaseH"/>
    <property type="match status" value="1"/>
</dbReference>
<dbReference type="GO" id="GO:0016787">
    <property type="term" value="F:hydrolase activity"/>
    <property type="evidence" value="ECO:0007669"/>
    <property type="project" value="UniProtKB-KW"/>
</dbReference>
<feature type="region of interest" description="Disordered" evidence="7">
    <location>
        <begin position="268"/>
        <end position="349"/>
    </location>
</feature>
<keyword evidence="6" id="KW-0695">RNA-directed DNA polymerase</keyword>
<accession>A0A7D9DSS4</accession>
<evidence type="ECO:0000313" key="9">
    <source>
        <dbReference type="Proteomes" id="UP001152795"/>
    </source>
</evidence>
<dbReference type="EMBL" id="CACRXK020002206">
    <property type="protein sequence ID" value="CAB3993188.1"/>
    <property type="molecule type" value="Genomic_DNA"/>
</dbReference>
<dbReference type="Gene3D" id="3.10.20.370">
    <property type="match status" value="1"/>
</dbReference>
<dbReference type="InterPro" id="IPR043502">
    <property type="entry name" value="DNA/RNA_pol_sf"/>
</dbReference>
<reference evidence="8" key="1">
    <citation type="submission" date="2020-04" db="EMBL/GenBank/DDBJ databases">
        <authorList>
            <person name="Alioto T."/>
            <person name="Alioto T."/>
            <person name="Gomez Garrido J."/>
        </authorList>
    </citation>
    <scope>NUCLEOTIDE SEQUENCE</scope>
    <source>
        <strain evidence="8">A484AB</strain>
    </source>
</reference>
<keyword evidence="4" id="KW-0255">Endonuclease</keyword>
<dbReference type="SUPFAM" id="SSF56672">
    <property type="entry name" value="DNA/RNA polymerases"/>
    <property type="match status" value="1"/>
</dbReference>
<dbReference type="OrthoDB" id="420169at2759"/>
<evidence type="ECO:0000256" key="2">
    <source>
        <dbReference type="ARBA" id="ARBA00022695"/>
    </source>
</evidence>
<evidence type="ECO:0000256" key="6">
    <source>
        <dbReference type="ARBA" id="ARBA00022918"/>
    </source>
</evidence>
<gene>
    <name evidence="8" type="ORF">PACLA_8A017311</name>
</gene>
<proteinExistence type="predicted"/>
<evidence type="ECO:0000256" key="1">
    <source>
        <dbReference type="ARBA" id="ARBA00022679"/>
    </source>
</evidence>
<evidence type="ECO:0000313" key="8">
    <source>
        <dbReference type="EMBL" id="CAB3993188.1"/>
    </source>
</evidence>
<dbReference type="CDD" id="cd09274">
    <property type="entry name" value="RNase_HI_RT_Ty3"/>
    <property type="match status" value="1"/>
</dbReference>
<sequence>MMRTLKSLWKQLRGETWFSMKWIKDFLKKIRPLSQNTVLPLPEEAHRAFSLIKETDSSDHTLSAILNQQGRPVAFFSRTLNGPELKHSAIEKEAAAIVGAIRKWKHYLTGKHVKLITDQKSVAYMFDTKHHSKIKNDNLMRWRIELSMYNFDIIYRAGEENIPADALSRVKSISLTIDKLYELHRSLCHPATNVTPHERMFAYLRKSTSGISVPSWLTTPGPVLLKRHIRNSMYDPLVDEVDLLEANQQYAHVRFPDGREDTVSIKHLAPPDNGEASADRVGQSRSVGSAGNHRKEVNPKQTGAEIQSQDVEGIESDRPTDSTLKVDHQSQPLRRSERQRRAPDRLTFS</sequence>
<keyword evidence="2" id="KW-0548">Nucleotidyltransferase</keyword>
<evidence type="ECO:0000256" key="7">
    <source>
        <dbReference type="SAM" id="MobiDB-lite"/>
    </source>
</evidence>
<dbReference type="InterPro" id="IPR041373">
    <property type="entry name" value="RT_RNaseH"/>
</dbReference>
<feature type="compositionally biased region" description="Polar residues" evidence="7">
    <location>
        <begin position="299"/>
        <end position="310"/>
    </location>
</feature>
<dbReference type="Proteomes" id="UP001152795">
    <property type="component" value="Unassembled WGS sequence"/>
</dbReference>
<comment type="caution">
    <text evidence="8">The sequence shown here is derived from an EMBL/GenBank/DDBJ whole genome shotgun (WGS) entry which is preliminary data.</text>
</comment>
<name>A0A7D9DSS4_PARCT</name>
<protein>
    <submittedName>
        <fullName evidence="8">Uncharacterized protein</fullName>
    </submittedName>
</protein>